<evidence type="ECO:0000256" key="1">
    <source>
        <dbReference type="SAM" id="MobiDB-lite"/>
    </source>
</evidence>
<name>I1S9P2_GIBZE</name>
<dbReference type="HOGENOM" id="CLU_1578672_0_0_1"/>
<gene>
    <name evidence="2" type="ORF">FGRAMPH1_01T27157</name>
</gene>
<accession>I1S9P2</accession>
<proteinExistence type="predicted"/>
<reference evidence="3 4" key="2">
    <citation type="journal article" date="2010" name="Nature">
        <title>Comparative genomics reveals mobile pathogenicity chromosomes in Fusarium.</title>
        <authorList>
            <person name="Ma L.J."/>
            <person name="van der Does H.C."/>
            <person name="Borkovich K.A."/>
            <person name="Coleman J.J."/>
            <person name="Daboussi M.J."/>
            <person name="Di Pietro A."/>
            <person name="Dufresne M."/>
            <person name="Freitag M."/>
            <person name="Grabherr M."/>
            <person name="Henrissat B."/>
            <person name="Houterman P.M."/>
            <person name="Kang S."/>
            <person name="Shim W.B."/>
            <person name="Woloshuk C."/>
            <person name="Xie X."/>
            <person name="Xu J.R."/>
            <person name="Antoniw J."/>
            <person name="Baker S.E."/>
            <person name="Bluhm B.H."/>
            <person name="Breakspear A."/>
            <person name="Brown D.W."/>
            <person name="Butchko R.A."/>
            <person name="Chapman S."/>
            <person name="Coulson R."/>
            <person name="Coutinho P.M."/>
            <person name="Danchin E.G."/>
            <person name="Diener A."/>
            <person name="Gale L.R."/>
            <person name="Gardiner D.M."/>
            <person name="Goff S."/>
            <person name="Hammond-Kosack K.E."/>
            <person name="Hilburn K."/>
            <person name="Hua-Van A."/>
            <person name="Jonkers W."/>
            <person name="Kazan K."/>
            <person name="Kodira C.D."/>
            <person name="Koehrsen M."/>
            <person name="Kumar L."/>
            <person name="Lee Y.H."/>
            <person name="Li L."/>
            <person name="Manners J.M."/>
            <person name="Miranda-Saavedra D."/>
            <person name="Mukherjee M."/>
            <person name="Park G."/>
            <person name="Park J."/>
            <person name="Park S.Y."/>
            <person name="Proctor R.H."/>
            <person name="Regev A."/>
            <person name="Ruiz-Roldan M.C."/>
            <person name="Sain D."/>
            <person name="Sakthikumar S."/>
            <person name="Sykes S."/>
            <person name="Schwartz D.C."/>
            <person name="Turgeon B.G."/>
            <person name="Wapinski I."/>
            <person name="Yoder O."/>
            <person name="Young S."/>
            <person name="Zeng Q."/>
            <person name="Zhou S."/>
            <person name="Galagan J."/>
            <person name="Cuomo C.A."/>
            <person name="Kistler H.C."/>
            <person name="Rep M."/>
        </authorList>
    </citation>
    <scope>GENOME REANNOTATION</scope>
    <source>
        <strain evidence="4">ATCC MYA-4620 / CBS 123657 / FGSC 9075 / NRRL 31084 / PH-1</strain>
        <strain evidence="3">PH-1 / ATCC MYA-4620 / FGSC 9075 / NRRL 31084</strain>
    </source>
</reference>
<reference evidence="3" key="4">
    <citation type="submission" date="2017-01" db="UniProtKB">
        <authorList>
            <consortium name="EnsemblFungi"/>
        </authorList>
    </citation>
    <scope>IDENTIFICATION</scope>
    <source>
        <strain evidence="3">PH-1 / ATCC MYA-4620 / FGSC 9075 / NRRL 31084</strain>
    </source>
</reference>
<evidence type="ECO:0000313" key="4">
    <source>
        <dbReference type="Proteomes" id="UP000070720"/>
    </source>
</evidence>
<protein>
    <submittedName>
        <fullName evidence="2">Chromosome 4, complete genome</fullName>
    </submittedName>
</protein>
<dbReference type="VEuPathDB" id="FungiDB:FGRAMPH1_01G27157"/>
<dbReference type="EnsemblFungi" id="CEF85549">
    <property type="protein sequence ID" value="CEF85549"/>
    <property type="gene ID" value="FGRRES_13573"/>
</dbReference>
<feature type="region of interest" description="Disordered" evidence="1">
    <location>
        <begin position="96"/>
        <end position="118"/>
    </location>
</feature>
<dbReference type="KEGG" id="fgr:FGSG_13573"/>
<evidence type="ECO:0000313" key="3">
    <source>
        <dbReference type="EnsemblFungi" id="CEF85549"/>
    </source>
</evidence>
<dbReference type="RefSeq" id="XP_011328330.1">
    <property type="nucleotide sequence ID" value="XM_011330028.1"/>
</dbReference>
<sequence length="169" mass="19181">MRPEMRPSHCILTRQFGNPNASVRMREREIHFPLFVQYSTFTSQSMLFSSLFLIHLAASSNNKPNNSHLLLTNSQDLLNFYSVPVIISVISKVDKQPPFHNTTPQTSEKTSDNDKKKTISTYLFDQTDNLRTMNVQNAIQNSNRGGTKKGKIENAMSDSANHIPPIRQS</sequence>
<keyword evidence="4" id="KW-1185">Reference proteome</keyword>
<evidence type="ECO:0000313" key="2">
    <source>
        <dbReference type="EMBL" id="CEF85549.1"/>
    </source>
</evidence>
<feature type="compositionally biased region" description="Polar residues" evidence="1">
    <location>
        <begin position="99"/>
        <end position="108"/>
    </location>
</feature>
<reference evidence="3 4" key="1">
    <citation type="journal article" date="2007" name="Science">
        <title>The Fusarium graminearum genome reveals a link between localized polymorphism and pathogen specialization.</title>
        <authorList>
            <person name="Cuomo C.A."/>
            <person name="Gueldener U."/>
            <person name="Xu J.-R."/>
            <person name="Trail F."/>
            <person name="Turgeon B.G."/>
            <person name="Di Pietro A."/>
            <person name="Walton J.D."/>
            <person name="Ma L.-J."/>
            <person name="Baker S.E."/>
            <person name="Rep M."/>
            <person name="Adam G."/>
            <person name="Antoniw J."/>
            <person name="Baldwin T."/>
            <person name="Calvo S.E."/>
            <person name="Chang Y.-L."/>
            <person name="DeCaprio D."/>
            <person name="Gale L.R."/>
            <person name="Gnerre S."/>
            <person name="Goswami R.S."/>
            <person name="Hammond-Kosack K."/>
            <person name="Harris L.J."/>
            <person name="Hilburn K."/>
            <person name="Kennell J.C."/>
            <person name="Kroken S."/>
            <person name="Magnuson J.K."/>
            <person name="Mannhaupt G."/>
            <person name="Mauceli E.W."/>
            <person name="Mewes H.-W."/>
            <person name="Mitterbauer R."/>
            <person name="Muehlbauer G."/>
            <person name="Muensterkoetter M."/>
            <person name="Nelson D."/>
            <person name="O'Donnell K."/>
            <person name="Ouellet T."/>
            <person name="Qi W."/>
            <person name="Quesneville H."/>
            <person name="Roncero M.I.G."/>
            <person name="Seong K.-Y."/>
            <person name="Tetko I.V."/>
            <person name="Urban M."/>
            <person name="Waalwijk C."/>
            <person name="Ward T.J."/>
            <person name="Yao J."/>
            <person name="Birren B.W."/>
            <person name="Kistler H.C."/>
        </authorList>
    </citation>
    <scope>NUCLEOTIDE SEQUENCE [LARGE SCALE GENOMIC DNA]</scope>
    <source>
        <strain evidence="4">ATCC MYA-4620 / CBS 123657 / FGSC 9075 / NRRL 31084 / PH-1</strain>
        <strain evidence="3">PH-1 / ATCC MYA-4620 / FGSC 9075 / NRRL 31084</strain>
    </source>
</reference>
<dbReference type="EMBL" id="HG970335">
    <property type="protein sequence ID" value="CEF85549.1"/>
    <property type="molecule type" value="Genomic_DNA"/>
</dbReference>
<organism evidence="2 4">
    <name type="scientific">Gibberella zeae (strain ATCC MYA-4620 / CBS 123657 / FGSC 9075 / NRRL 31084 / PH-1)</name>
    <name type="common">Wheat head blight fungus</name>
    <name type="synonym">Fusarium graminearum</name>
    <dbReference type="NCBI Taxonomy" id="229533"/>
    <lineage>
        <taxon>Eukaryota</taxon>
        <taxon>Fungi</taxon>
        <taxon>Dikarya</taxon>
        <taxon>Ascomycota</taxon>
        <taxon>Pezizomycotina</taxon>
        <taxon>Sordariomycetes</taxon>
        <taxon>Hypocreomycetidae</taxon>
        <taxon>Hypocreales</taxon>
        <taxon>Nectriaceae</taxon>
        <taxon>Fusarium</taxon>
    </lineage>
</organism>
<accession>A0A098DW13</accession>
<dbReference type="AlphaFoldDB" id="I1S9P2"/>
<feature type="region of interest" description="Disordered" evidence="1">
    <location>
        <begin position="138"/>
        <end position="169"/>
    </location>
</feature>
<reference evidence="2 4" key="3">
    <citation type="journal article" date="2015" name="BMC Genomics">
        <title>The completed genome sequence of the pathogenic ascomycete fungus Fusarium graminearum.</title>
        <authorList>
            <person name="King R."/>
            <person name="Urban M."/>
            <person name="Hammond-Kosack M.C."/>
            <person name="Hassani-Pak K."/>
            <person name="Hammond-Kosack K.E."/>
        </authorList>
    </citation>
    <scope>NUCLEOTIDE SEQUENCE [LARGE SCALE GENOMIC DNA]</scope>
    <source>
        <strain evidence="4">ATCC MYA-4620 / CBS 123657 / FGSC 9075 / NRRL 31084 / PH-1</strain>
        <strain evidence="2">PH-1</strain>
    </source>
</reference>
<dbReference type="Proteomes" id="UP000070720">
    <property type="component" value="Chromosome 4"/>
</dbReference>
<dbReference type="InParanoid" id="I1S9P2"/>